<dbReference type="SUPFAM" id="SSF53098">
    <property type="entry name" value="Ribonuclease H-like"/>
    <property type="match status" value="1"/>
</dbReference>
<dbReference type="PANTHER" id="PTHR47723">
    <property type="entry name" value="OS05G0353850 PROTEIN"/>
    <property type="match status" value="1"/>
</dbReference>
<dbReference type="PROSITE" id="PS50879">
    <property type="entry name" value="RNASE_H_1"/>
    <property type="match status" value="1"/>
</dbReference>
<dbReference type="InterPro" id="IPR012337">
    <property type="entry name" value="RNaseH-like_sf"/>
</dbReference>
<dbReference type="GO" id="GO:0003676">
    <property type="term" value="F:nucleic acid binding"/>
    <property type="evidence" value="ECO:0007669"/>
    <property type="project" value="InterPro"/>
</dbReference>
<dbReference type="InterPro" id="IPR053151">
    <property type="entry name" value="RNase_H-like"/>
</dbReference>
<dbReference type="InterPro" id="IPR044730">
    <property type="entry name" value="RNase_H-like_dom_plant"/>
</dbReference>
<dbReference type="InterPro" id="IPR036397">
    <property type="entry name" value="RNaseH_sf"/>
</dbReference>
<gene>
    <name evidence="2" type="ORF">LWI29_034721</name>
</gene>
<proteinExistence type="predicted"/>
<organism evidence="2 3">
    <name type="scientific">Acer saccharum</name>
    <name type="common">Sugar maple</name>
    <dbReference type="NCBI Taxonomy" id="4024"/>
    <lineage>
        <taxon>Eukaryota</taxon>
        <taxon>Viridiplantae</taxon>
        <taxon>Streptophyta</taxon>
        <taxon>Embryophyta</taxon>
        <taxon>Tracheophyta</taxon>
        <taxon>Spermatophyta</taxon>
        <taxon>Magnoliopsida</taxon>
        <taxon>eudicotyledons</taxon>
        <taxon>Gunneridae</taxon>
        <taxon>Pentapetalae</taxon>
        <taxon>rosids</taxon>
        <taxon>malvids</taxon>
        <taxon>Sapindales</taxon>
        <taxon>Sapindaceae</taxon>
        <taxon>Hippocastanoideae</taxon>
        <taxon>Acereae</taxon>
        <taxon>Acer</taxon>
    </lineage>
</organism>
<evidence type="ECO:0000313" key="3">
    <source>
        <dbReference type="Proteomes" id="UP001168877"/>
    </source>
</evidence>
<dbReference type="GO" id="GO:0004523">
    <property type="term" value="F:RNA-DNA hybrid ribonuclease activity"/>
    <property type="evidence" value="ECO:0007669"/>
    <property type="project" value="InterPro"/>
</dbReference>
<protein>
    <recommendedName>
        <fullName evidence="1">RNase H type-1 domain-containing protein</fullName>
    </recommendedName>
</protein>
<dbReference type="Gene3D" id="3.30.420.10">
    <property type="entry name" value="Ribonuclease H-like superfamily/Ribonuclease H"/>
    <property type="match status" value="1"/>
</dbReference>
<feature type="domain" description="RNase H type-1" evidence="1">
    <location>
        <begin position="290"/>
        <end position="420"/>
    </location>
</feature>
<dbReference type="AlphaFoldDB" id="A0AA39SGX4"/>
<sequence length="458" mass="51512">MSCGAKLIAKGLKWRVGDGSLINFWVDDRVPGCGRLKDLASIRIEDIDLKQYVSDFLSNGEWNVAGLAAVLPCNIVHRILSIHAGKTHSGFDKEVWGWDKSGNFSVKSAYLGASEDVSQVLWSWRFIWKLKIPPKILYFIWTLVHERILTNHHRTVRGMSNDPFCPRCNVGIESIDHLLRGCRDAKFIWENVSAGSTSSSAYRGDLVSWLEGNLQCGVLSVDKIPNYLYFACVLWYLWKWRCNKVFDVNFSIPQSPNLIIKLFAKSWLEANTTVSNKVAVMHQIAWVEPAENWVKLNIDGSRNPISGIITAGGVLRNQWKDWLKGFAMKIGVGSVIEAELWGLYEGLQLAWSFGCRKVCVETDSLTTVQLMCSGTMSNHPLLSLIQSCKNLVNADWICTINHIYREGNNLADGLAHMGHGLNFGIVFYEEPPLETRDIFNADFSSLVSFRQGFVSSAL</sequence>
<dbReference type="InterPro" id="IPR026960">
    <property type="entry name" value="RVT-Znf"/>
</dbReference>
<reference evidence="2" key="2">
    <citation type="submission" date="2023-06" db="EMBL/GenBank/DDBJ databases">
        <authorList>
            <person name="Swenson N.G."/>
            <person name="Wegrzyn J.L."/>
            <person name="Mcevoy S.L."/>
        </authorList>
    </citation>
    <scope>NUCLEOTIDE SEQUENCE</scope>
    <source>
        <strain evidence="2">NS2018</strain>
        <tissue evidence="2">Leaf</tissue>
    </source>
</reference>
<dbReference type="CDD" id="cd06222">
    <property type="entry name" value="RNase_H_like"/>
    <property type="match status" value="1"/>
</dbReference>
<evidence type="ECO:0000259" key="1">
    <source>
        <dbReference type="PROSITE" id="PS50879"/>
    </source>
</evidence>
<name>A0AA39SGX4_ACESA</name>
<dbReference type="EMBL" id="JAUESC010000381">
    <property type="protein sequence ID" value="KAK0591032.1"/>
    <property type="molecule type" value="Genomic_DNA"/>
</dbReference>
<keyword evidence="3" id="KW-1185">Reference proteome</keyword>
<dbReference type="Pfam" id="PF13456">
    <property type="entry name" value="RVT_3"/>
    <property type="match status" value="1"/>
</dbReference>
<evidence type="ECO:0000313" key="2">
    <source>
        <dbReference type="EMBL" id="KAK0591032.1"/>
    </source>
</evidence>
<reference evidence="2" key="1">
    <citation type="journal article" date="2022" name="Plant J.">
        <title>Strategies of tolerance reflected in two North American maple genomes.</title>
        <authorList>
            <person name="McEvoy S.L."/>
            <person name="Sezen U.U."/>
            <person name="Trouern-Trend A."/>
            <person name="McMahon S.M."/>
            <person name="Schaberg P.G."/>
            <person name="Yang J."/>
            <person name="Wegrzyn J.L."/>
            <person name="Swenson N.G."/>
        </authorList>
    </citation>
    <scope>NUCLEOTIDE SEQUENCE</scope>
    <source>
        <strain evidence="2">NS2018</strain>
    </source>
</reference>
<dbReference type="Pfam" id="PF13966">
    <property type="entry name" value="zf-RVT"/>
    <property type="match status" value="1"/>
</dbReference>
<accession>A0AA39SGX4</accession>
<dbReference type="Proteomes" id="UP001168877">
    <property type="component" value="Unassembled WGS sequence"/>
</dbReference>
<comment type="caution">
    <text evidence="2">The sequence shown here is derived from an EMBL/GenBank/DDBJ whole genome shotgun (WGS) entry which is preliminary data.</text>
</comment>
<dbReference type="InterPro" id="IPR002156">
    <property type="entry name" value="RNaseH_domain"/>
</dbReference>
<dbReference type="PANTHER" id="PTHR47723:SF19">
    <property type="entry name" value="POLYNUCLEOTIDYL TRANSFERASE, RIBONUCLEASE H-LIKE SUPERFAMILY PROTEIN"/>
    <property type="match status" value="1"/>
</dbReference>